<accession>F6K0X7</accession>
<dbReference type="InterPro" id="IPR012967">
    <property type="entry name" value="COMT_dimerisation"/>
</dbReference>
<dbReference type="Pfam" id="PF00891">
    <property type="entry name" value="Methyltransf_2"/>
    <property type="match status" value="1"/>
</dbReference>
<dbReference type="PIRSF" id="PIRSF005739">
    <property type="entry name" value="O-mtase"/>
    <property type="match status" value="1"/>
</dbReference>
<dbReference type="PROSITE" id="PS51683">
    <property type="entry name" value="SAM_OMT_II"/>
    <property type="match status" value="1"/>
</dbReference>
<dbReference type="CDD" id="cd02440">
    <property type="entry name" value="AdoMet_MTases"/>
    <property type="match status" value="1"/>
</dbReference>
<dbReference type="SUPFAM" id="SSF53335">
    <property type="entry name" value="S-adenosyl-L-methionine-dependent methyltransferases"/>
    <property type="match status" value="1"/>
</dbReference>
<dbReference type="Gene3D" id="3.40.50.150">
    <property type="entry name" value="Vaccinia Virus protein VP39"/>
    <property type="match status" value="1"/>
</dbReference>
<evidence type="ECO:0000256" key="4">
    <source>
        <dbReference type="PIRSR" id="PIRSR005739-1"/>
    </source>
</evidence>
<protein>
    <submittedName>
        <fullName evidence="8">Putative O-methyltransferase</fullName>
    </submittedName>
</protein>
<dbReference type="PANTHER" id="PTHR43712">
    <property type="entry name" value="PUTATIVE (AFU_ORTHOLOGUE AFUA_4G14580)-RELATED"/>
    <property type="match status" value="1"/>
</dbReference>
<dbReference type="Gene3D" id="1.10.10.10">
    <property type="entry name" value="Winged helix-like DNA-binding domain superfamily/Winged helix DNA-binding domain"/>
    <property type="match status" value="1"/>
</dbReference>
<dbReference type="InterPro" id="IPR036388">
    <property type="entry name" value="WH-like_DNA-bd_sf"/>
</dbReference>
<organism evidence="8">
    <name type="scientific">uncultured bacterium BAC AB649/1850</name>
    <dbReference type="NCBI Taxonomy" id="1037453"/>
    <lineage>
        <taxon>Bacteria</taxon>
        <taxon>environmental samples</taxon>
    </lineage>
</organism>
<dbReference type="InterPro" id="IPR036390">
    <property type="entry name" value="WH_DNA-bd_sf"/>
</dbReference>
<name>F6K0X7_9BACT</name>
<keyword evidence="5" id="KW-0732">Signal</keyword>
<dbReference type="Gene3D" id="1.10.287.1350">
    <property type="match status" value="1"/>
</dbReference>
<sequence length="335" mass="35778">MSAVPAPFALLGLIQGAMLSQALYAAASLGIADVLADGPRPATDIAKQVDADPDATYRLLRVLASYGIFAEGTGQRFELTPMADALRTDAPMSMRRIALLMGHPTHWEDWGHFLEAVRTGEPSLPKVRGMSAWDFFTAEPEYAAVFFGGMGNLSDLENEPVAAAVDYSRFARIVDVGGGRGNLLAAILRRAPGSSGVVFAPPTVEEAEQVLTEAGVADRCTAEAGSFLETIPAGGDAYLLKHIVHDWPEEQAVDILRNVRKAIKPDGKLLLMENVVPEGNTPHSSKLIDLWLLLLVGGRERTEAEYDRLLTAAGFALSTITETAAGLSVIEADPV</sequence>
<feature type="chain" id="PRO_5003337719" evidence="5">
    <location>
        <begin position="26"/>
        <end position="335"/>
    </location>
</feature>
<dbReference type="SUPFAM" id="SSF46785">
    <property type="entry name" value="Winged helix' DNA-binding domain"/>
    <property type="match status" value="1"/>
</dbReference>
<evidence type="ECO:0000259" key="7">
    <source>
        <dbReference type="Pfam" id="PF08100"/>
    </source>
</evidence>
<evidence type="ECO:0000259" key="6">
    <source>
        <dbReference type="Pfam" id="PF00891"/>
    </source>
</evidence>
<reference evidence="8" key="1">
    <citation type="submission" date="2010-05" db="EMBL/GenBank/DDBJ databases">
        <title>Fluostatin gene cluster.</title>
        <authorList>
            <person name="Feng Z."/>
            <person name="Brady S.F."/>
        </authorList>
    </citation>
    <scope>NUCLEOTIDE SEQUENCE</scope>
</reference>
<evidence type="ECO:0000256" key="3">
    <source>
        <dbReference type="ARBA" id="ARBA00022691"/>
    </source>
</evidence>
<dbReference type="InterPro" id="IPR001077">
    <property type="entry name" value="COMT_C"/>
</dbReference>
<dbReference type="EMBL" id="HM193369">
    <property type="protein sequence ID" value="AEE65480.1"/>
    <property type="molecule type" value="Genomic_DNA"/>
</dbReference>
<evidence type="ECO:0000256" key="1">
    <source>
        <dbReference type="ARBA" id="ARBA00022603"/>
    </source>
</evidence>
<feature type="domain" description="O-methyltransferase C-terminal" evidence="6">
    <location>
        <begin position="110"/>
        <end position="316"/>
    </location>
</feature>
<evidence type="ECO:0000313" key="8">
    <source>
        <dbReference type="EMBL" id="AEE65480.1"/>
    </source>
</evidence>
<dbReference type="Pfam" id="PF08100">
    <property type="entry name" value="Dimerisation"/>
    <property type="match status" value="1"/>
</dbReference>
<evidence type="ECO:0000256" key="5">
    <source>
        <dbReference type="SAM" id="SignalP"/>
    </source>
</evidence>
<dbReference type="PANTHER" id="PTHR43712:SF2">
    <property type="entry name" value="O-METHYLTRANSFERASE CICE"/>
    <property type="match status" value="1"/>
</dbReference>
<dbReference type="GO" id="GO:0032259">
    <property type="term" value="P:methylation"/>
    <property type="evidence" value="ECO:0007669"/>
    <property type="project" value="UniProtKB-KW"/>
</dbReference>
<keyword evidence="2 8" id="KW-0808">Transferase</keyword>
<dbReference type="GO" id="GO:0046983">
    <property type="term" value="F:protein dimerization activity"/>
    <property type="evidence" value="ECO:0007669"/>
    <property type="project" value="InterPro"/>
</dbReference>
<keyword evidence="3" id="KW-0949">S-adenosyl-L-methionine</keyword>
<feature type="domain" description="O-methyltransferase dimerisation" evidence="7">
    <location>
        <begin position="13"/>
        <end position="87"/>
    </location>
</feature>
<proteinExistence type="predicted"/>
<feature type="signal peptide" evidence="5">
    <location>
        <begin position="1"/>
        <end position="25"/>
    </location>
</feature>
<dbReference type="AlphaFoldDB" id="F6K0X7"/>
<dbReference type="GO" id="GO:0008171">
    <property type="term" value="F:O-methyltransferase activity"/>
    <property type="evidence" value="ECO:0007669"/>
    <property type="project" value="InterPro"/>
</dbReference>
<keyword evidence="1 8" id="KW-0489">Methyltransferase</keyword>
<evidence type="ECO:0000256" key="2">
    <source>
        <dbReference type="ARBA" id="ARBA00022679"/>
    </source>
</evidence>
<dbReference type="InterPro" id="IPR029063">
    <property type="entry name" value="SAM-dependent_MTases_sf"/>
</dbReference>
<dbReference type="InterPro" id="IPR016461">
    <property type="entry name" value="COMT-like"/>
</dbReference>
<feature type="active site" description="Proton acceptor" evidence="4">
    <location>
        <position position="245"/>
    </location>
</feature>